<sequence length="164" mass="18135">MMHMLIYALVEASIRDEALAAGSSAFDRLVGVTPDADAVFDYYVTFDETDVTGAGEGRWGEQPAAAPVESDAGEDLLEAGWEATIEAFEQNLAAVREGLDELDDEAIMRDEDLVRHACHNLGAYRGPSVVLYDEYEQGIRDRERLHRILDGAESCWIVPADVHY</sequence>
<protein>
    <recommendedName>
        <fullName evidence="1">DUF7995 domain-containing protein</fullName>
    </recommendedName>
</protein>
<dbReference type="Proteomes" id="UP000614609">
    <property type="component" value="Unassembled WGS sequence"/>
</dbReference>
<proteinExistence type="predicted"/>
<dbReference type="AlphaFoldDB" id="A0A830G3B2"/>
<dbReference type="InterPro" id="IPR058308">
    <property type="entry name" value="DUF7995"/>
</dbReference>
<dbReference type="EMBL" id="BMOO01000006">
    <property type="protein sequence ID" value="GGM73902.1"/>
    <property type="molecule type" value="Genomic_DNA"/>
</dbReference>
<reference evidence="2" key="1">
    <citation type="journal article" date="2014" name="Int. J. Syst. Evol. Microbiol.">
        <title>Complete genome sequence of Corynebacterium casei LMG S-19264T (=DSM 44701T), isolated from a smear-ripened cheese.</title>
        <authorList>
            <consortium name="US DOE Joint Genome Institute (JGI-PGF)"/>
            <person name="Walter F."/>
            <person name="Albersmeier A."/>
            <person name="Kalinowski J."/>
            <person name="Ruckert C."/>
        </authorList>
    </citation>
    <scope>NUCLEOTIDE SEQUENCE</scope>
    <source>
        <strain evidence="2">JCM 16108</strain>
    </source>
</reference>
<gene>
    <name evidence="2" type="ORF">GCM10009017_24780</name>
</gene>
<evidence type="ECO:0000259" key="1">
    <source>
        <dbReference type="Pfam" id="PF25958"/>
    </source>
</evidence>
<keyword evidence="3" id="KW-1185">Reference proteome</keyword>
<feature type="domain" description="DUF7995" evidence="1">
    <location>
        <begin position="2"/>
        <end position="164"/>
    </location>
</feature>
<dbReference type="Pfam" id="PF25958">
    <property type="entry name" value="DUF7995"/>
    <property type="match status" value="1"/>
</dbReference>
<comment type="caution">
    <text evidence="2">The sequence shown here is derived from an EMBL/GenBank/DDBJ whole genome shotgun (WGS) entry which is preliminary data.</text>
</comment>
<name>A0A830G3B2_9EURY</name>
<organism evidence="2 3">
    <name type="scientific">Halarchaeum rubridurum</name>
    <dbReference type="NCBI Taxonomy" id="489911"/>
    <lineage>
        <taxon>Archaea</taxon>
        <taxon>Methanobacteriati</taxon>
        <taxon>Methanobacteriota</taxon>
        <taxon>Stenosarchaea group</taxon>
        <taxon>Halobacteria</taxon>
        <taxon>Halobacteriales</taxon>
        <taxon>Halobacteriaceae</taxon>
    </lineage>
</organism>
<evidence type="ECO:0000313" key="3">
    <source>
        <dbReference type="Proteomes" id="UP000614609"/>
    </source>
</evidence>
<reference evidence="2" key="2">
    <citation type="submission" date="2020-09" db="EMBL/GenBank/DDBJ databases">
        <authorList>
            <person name="Sun Q."/>
            <person name="Ohkuma M."/>
        </authorList>
    </citation>
    <scope>NUCLEOTIDE SEQUENCE</scope>
    <source>
        <strain evidence="2">JCM 16108</strain>
    </source>
</reference>
<accession>A0A830G3B2</accession>
<evidence type="ECO:0000313" key="2">
    <source>
        <dbReference type="EMBL" id="GGM73902.1"/>
    </source>
</evidence>